<organism evidence="1">
    <name type="scientific">Moorella thermoacetica Y72</name>
    <dbReference type="NCBI Taxonomy" id="1325331"/>
    <lineage>
        <taxon>Bacteria</taxon>
        <taxon>Bacillati</taxon>
        <taxon>Bacillota</taxon>
        <taxon>Clostridia</taxon>
        <taxon>Neomoorellales</taxon>
        <taxon>Neomoorellaceae</taxon>
        <taxon>Neomoorella</taxon>
    </lineage>
</organism>
<gene>
    <name evidence="1" type="ORF">MTY_0259</name>
</gene>
<dbReference type="AlphaFoldDB" id="A0A0S6UAV3"/>
<reference evidence="1" key="1">
    <citation type="journal article" date="2014" name="Gene">
        <title>Genome-guided analysis of transformation efficiency and carbon dioxide assimilation by Moorella thermoacetica Y72.</title>
        <authorList>
            <person name="Tsukahara K."/>
            <person name="Kita A."/>
            <person name="Nakashimada Y."/>
            <person name="Hoshino T."/>
            <person name="Murakami K."/>
        </authorList>
    </citation>
    <scope>NUCLEOTIDE SEQUENCE [LARGE SCALE GENOMIC DNA]</scope>
    <source>
        <strain evidence="1">Y72</strain>
    </source>
</reference>
<sequence>MGLAAPVSRSCLTRLPGLIPDAIGDGSPIPGVGSQFGRELLRCLVSVELGRAGARLGHHLPQHLRVVDKGAGPAQVGIKRLAFLVGPEKGVLQGLHQADMVNITGTVVDKGAGLYFPGGVDVEVAPAAGDTAVARLAVVPEVHQEDGFRLAEILDAVEHPGPLLRRGHHLQVHVLTDGDIGEIPAKGHALFHQHIYKFLAAQFLGIVTAVGDRDPVYGPGLAHEIHGLHHPGENAFTPAGVGLFLKTFQAQGYGNITQANHVVYKGPVNQGTVGKEMEDLVGMFLCQANNILPPHHGFPAGEDDKVDPQLLPLSNYPVHGGEIQFPGPLVVAGPAAPAVEVTFLRRVHENGPGHCHSQFRRPFLLPRYANKGRINKKIHGQALANIGMGCGQQPSGKLVPVAFFIFQYFLNVGYHLPVVGVPRQFFGQGDQARDIFFGIIENQFYPLLQYLFTDIGCRQVQSQNLLTLKFIKTQKVALTFSTLTTTSRNTQKTNFYFNYMLLSIFGQGLP</sequence>
<accession>A0A0S6UAV3</accession>
<proteinExistence type="predicted"/>
<protein>
    <submittedName>
        <fullName evidence="1">Putative multicopper oxidases</fullName>
    </submittedName>
</protein>
<dbReference type="EMBL" id="DF238840">
    <property type="protein sequence ID" value="GAF24931.1"/>
    <property type="molecule type" value="Genomic_DNA"/>
</dbReference>
<name>A0A0S6UAV3_NEOTH</name>
<evidence type="ECO:0000313" key="1">
    <source>
        <dbReference type="EMBL" id="GAF24931.1"/>
    </source>
</evidence>
<dbReference type="Proteomes" id="UP000063718">
    <property type="component" value="Unassembled WGS sequence"/>
</dbReference>